<gene>
    <name evidence="2" type="ORF">A2731_02575</name>
</gene>
<accession>A0A1G1XXH4</accession>
<dbReference type="EMBL" id="MHIC01000038">
    <property type="protein sequence ID" value="OGY43987.1"/>
    <property type="molecule type" value="Genomic_DNA"/>
</dbReference>
<dbReference type="AlphaFoldDB" id="A0A1G1XXH4"/>
<evidence type="ECO:0000256" key="1">
    <source>
        <dbReference type="SAM" id="MobiDB-lite"/>
    </source>
</evidence>
<evidence type="ECO:0000313" key="3">
    <source>
        <dbReference type="Proteomes" id="UP000176241"/>
    </source>
</evidence>
<feature type="region of interest" description="Disordered" evidence="1">
    <location>
        <begin position="49"/>
        <end position="101"/>
    </location>
</feature>
<protein>
    <submittedName>
        <fullName evidence="2">Uncharacterized protein</fullName>
    </submittedName>
</protein>
<reference evidence="2 3" key="1">
    <citation type="journal article" date="2016" name="Nat. Commun.">
        <title>Thousands of microbial genomes shed light on interconnected biogeochemical processes in an aquifer system.</title>
        <authorList>
            <person name="Anantharaman K."/>
            <person name="Brown C.T."/>
            <person name="Hug L.A."/>
            <person name="Sharon I."/>
            <person name="Castelle C.J."/>
            <person name="Probst A.J."/>
            <person name="Thomas B.C."/>
            <person name="Singh A."/>
            <person name="Wilkins M.J."/>
            <person name="Karaoz U."/>
            <person name="Brodie E.L."/>
            <person name="Williams K.H."/>
            <person name="Hubbard S.S."/>
            <person name="Banfield J.F."/>
        </authorList>
    </citation>
    <scope>NUCLEOTIDE SEQUENCE [LARGE SCALE GENOMIC DNA]</scope>
</reference>
<organism evidence="2 3">
    <name type="scientific">Candidatus Buchananbacteria bacterium RIFCSPHIGHO2_01_FULL_39_8</name>
    <dbReference type="NCBI Taxonomy" id="1797533"/>
    <lineage>
        <taxon>Bacteria</taxon>
        <taxon>Candidatus Buchananiibacteriota</taxon>
    </lineage>
</organism>
<evidence type="ECO:0000313" key="2">
    <source>
        <dbReference type="EMBL" id="OGY43987.1"/>
    </source>
</evidence>
<comment type="caution">
    <text evidence="2">The sequence shown here is derived from an EMBL/GenBank/DDBJ whole genome shotgun (WGS) entry which is preliminary data.</text>
</comment>
<dbReference type="Proteomes" id="UP000176241">
    <property type="component" value="Unassembled WGS sequence"/>
</dbReference>
<feature type="compositionally biased region" description="Basic and acidic residues" evidence="1">
    <location>
        <begin position="77"/>
        <end position="101"/>
    </location>
</feature>
<sequence length="101" mass="11451">MEVKNMAEDSLTTCGVRGRDGLCWVDHKPCSAKTGADVWKCFQERVKRKEEGDTHIDTSPPVTQGRESDAAHPTAKSTEKDEHQRKIEAMKKNIPWDKLRS</sequence>
<name>A0A1G1XXH4_9BACT</name>
<proteinExistence type="predicted"/>